<evidence type="ECO:0000313" key="3">
    <source>
        <dbReference type="Proteomes" id="UP000315914"/>
    </source>
</evidence>
<protein>
    <submittedName>
        <fullName evidence="2">Uncharacterized protein</fullName>
    </submittedName>
</protein>
<keyword evidence="1" id="KW-0732">Signal</keyword>
<feature type="signal peptide" evidence="1">
    <location>
        <begin position="1"/>
        <end position="24"/>
    </location>
</feature>
<evidence type="ECO:0000313" key="2">
    <source>
        <dbReference type="EMBL" id="TWB80846.1"/>
    </source>
</evidence>
<dbReference type="EMBL" id="VITW01000002">
    <property type="protein sequence ID" value="TWB80846.1"/>
    <property type="molecule type" value="Genomic_DNA"/>
</dbReference>
<keyword evidence="3" id="KW-1185">Reference proteome</keyword>
<organism evidence="2 3">
    <name type="scientific">Bradyrhizobium sacchari</name>
    <dbReference type="NCBI Taxonomy" id="1399419"/>
    <lineage>
        <taxon>Bacteria</taxon>
        <taxon>Pseudomonadati</taxon>
        <taxon>Pseudomonadota</taxon>
        <taxon>Alphaproteobacteria</taxon>
        <taxon>Hyphomicrobiales</taxon>
        <taxon>Nitrobacteraceae</taxon>
        <taxon>Bradyrhizobium</taxon>
    </lineage>
</organism>
<reference evidence="2 3" key="1">
    <citation type="submission" date="2019-06" db="EMBL/GenBank/DDBJ databases">
        <title>Genomic Encyclopedia of Type Strains, Phase IV (KMG-V): Genome sequencing to study the core and pangenomes of soil and plant-associated prokaryotes.</title>
        <authorList>
            <person name="Whitman W."/>
        </authorList>
    </citation>
    <scope>NUCLEOTIDE SEQUENCE [LARGE SCALE GENOMIC DNA]</scope>
    <source>
        <strain evidence="2 3">BR 10556</strain>
    </source>
</reference>
<feature type="chain" id="PRO_5022840436" evidence="1">
    <location>
        <begin position="25"/>
        <end position="217"/>
    </location>
</feature>
<sequence length="217" mass="24246">MTLQRLAWALSPLLLLLAWGNANARDTIDLRDLSLGMSVADIPPKEYINLACAAKEGVKLSSWNDFRACPADEMGLHGISFRFNDEVNPLAAVNDKYEGTKLGGHPVLLKGLVDSSGALRGIRIDTDPSARLFWRKKAYLLALSVRARYGEAGWICREVESHDGENPVGGLLIKEHCEKLSERRHLILERDLYRRADQPVSDFVNATHLIIEQTTDR</sequence>
<evidence type="ECO:0000256" key="1">
    <source>
        <dbReference type="SAM" id="SignalP"/>
    </source>
</evidence>
<name>A0A560KCC1_9BRAD</name>
<dbReference type="OrthoDB" id="8218312at2"/>
<accession>A0A560KCC1</accession>
<comment type="caution">
    <text evidence="2">The sequence shown here is derived from an EMBL/GenBank/DDBJ whole genome shotgun (WGS) entry which is preliminary data.</text>
</comment>
<proteinExistence type="predicted"/>
<dbReference type="STRING" id="1399419.A5906_13780"/>
<gene>
    <name evidence="2" type="ORF">FBZ95_10263</name>
</gene>
<dbReference type="Proteomes" id="UP000315914">
    <property type="component" value="Unassembled WGS sequence"/>
</dbReference>
<dbReference type="RefSeq" id="WP_080139869.1">
    <property type="nucleotide sequence ID" value="NZ_LWIG01000059.1"/>
</dbReference>
<dbReference type="AlphaFoldDB" id="A0A560KCC1"/>